<evidence type="ECO:0000259" key="8">
    <source>
        <dbReference type="Pfam" id="PF01120"/>
    </source>
</evidence>
<dbReference type="PANTHER" id="PTHR10030">
    <property type="entry name" value="ALPHA-L-FUCOSIDASE"/>
    <property type="match status" value="1"/>
</dbReference>
<dbReference type="PANTHER" id="PTHR10030:SF37">
    <property type="entry name" value="ALPHA-L-FUCOSIDASE-RELATED"/>
    <property type="match status" value="1"/>
</dbReference>
<organism evidence="9 10">
    <name type="scientific">Nonomuraea pusilla</name>
    <dbReference type="NCBI Taxonomy" id="46177"/>
    <lineage>
        <taxon>Bacteria</taxon>
        <taxon>Bacillati</taxon>
        <taxon>Actinomycetota</taxon>
        <taxon>Actinomycetes</taxon>
        <taxon>Streptosporangiales</taxon>
        <taxon>Streptosporangiaceae</taxon>
        <taxon>Nonomuraea</taxon>
    </lineage>
</organism>
<evidence type="ECO:0000256" key="5">
    <source>
        <dbReference type="ARBA" id="ARBA00022801"/>
    </source>
</evidence>
<dbReference type="Pfam" id="PF01120">
    <property type="entry name" value="Alpha_L_fucos"/>
    <property type="match status" value="1"/>
</dbReference>
<dbReference type="PRINTS" id="PR00741">
    <property type="entry name" value="GLHYDRLASE29"/>
</dbReference>
<gene>
    <name evidence="9" type="ORF">SAMN05660976_02829</name>
</gene>
<protein>
    <recommendedName>
        <fullName evidence="3">alpha-L-fucosidase</fullName>
        <ecNumber evidence="3">3.2.1.51</ecNumber>
    </recommendedName>
</protein>
<dbReference type="InterPro" id="IPR017853">
    <property type="entry name" value="GH"/>
</dbReference>
<evidence type="ECO:0000256" key="4">
    <source>
        <dbReference type="ARBA" id="ARBA00022729"/>
    </source>
</evidence>
<evidence type="ECO:0000256" key="6">
    <source>
        <dbReference type="ARBA" id="ARBA00023295"/>
    </source>
</evidence>
<keyword evidence="10" id="KW-1185">Reference proteome</keyword>
<evidence type="ECO:0000256" key="7">
    <source>
        <dbReference type="PIRSR" id="PIRSR001092-1"/>
    </source>
</evidence>
<evidence type="ECO:0000256" key="3">
    <source>
        <dbReference type="ARBA" id="ARBA00012662"/>
    </source>
</evidence>
<dbReference type="EC" id="3.2.1.51" evidence="3"/>
<proteinExistence type="inferred from homology"/>
<comment type="similarity">
    <text evidence="2">Belongs to the glycosyl hydrolase 29 family.</text>
</comment>
<dbReference type="GO" id="GO:0006004">
    <property type="term" value="P:fucose metabolic process"/>
    <property type="evidence" value="ECO:0007669"/>
    <property type="project" value="InterPro"/>
</dbReference>
<sequence>MNWLINDRFGMFVHWGPYSLAARHEWVKSREKLTDAQYQPYVDHFSPDLYDPAAWARTARAAGMRYAVLTTKHHDGFCLWDSDLTDYKAPRDLVEPFVAACRAEGLKVGFYHSLIDWHHPEFPLDGTHPQRDVRPIPERDVSVYRRYLHGQVRELLTRYGTVDYLFFDFSYAGRSEWWGGKGPEDWGSEELLAMVRELQPDILVNDRLGIPGDFVTPEQYQPSAPMPGLWEACQTLNGSWGYDRDNLDYKSADLLVKMLVDGVSKGGNLLLNVGPDGRGRIDPRATALLARIGGWMELHERSIRGCGPAEYHPPADCRYTRRGDRLYLHLFSWPLRHVHLDGLAGKVRYAQLLNDASEIRFVSTDPDQEAQNTRMGGQAPGTLTLELPVQRPDVLVPVVELFLE</sequence>
<dbReference type="STRING" id="46177.SAMN05660976_02829"/>
<dbReference type="InterPro" id="IPR016286">
    <property type="entry name" value="FUC_metazoa-typ"/>
</dbReference>
<dbReference type="GO" id="GO:0005764">
    <property type="term" value="C:lysosome"/>
    <property type="evidence" value="ECO:0007669"/>
    <property type="project" value="TreeGrafter"/>
</dbReference>
<dbReference type="PIRSF" id="PIRSF001092">
    <property type="entry name" value="Alpha-L-fucosidase"/>
    <property type="match status" value="1"/>
</dbReference>
<dbReference type="EMBL" id="FOBF01000005">
    <property type="protein sequence ID" value="SEL56152.1"/>
    <property type="molecule type" value="Genomic_DNA"/>
</dbReference>
<feature type="domain" description="Glycoside hydrolase family 29 N-terminal" evidence="8">
    <location>
        <begin position="2"/>
        <end position="299"/>
    </location>
</feature>
<dbReference type="InterPro" id="IPR000933">
    <property type="entry name" value="Glyco_hydro_29"/>
</dbReference>
<comment type="function">
    <text evidence="1">Alpha-L-fucosidase is responsible for hydrolyzing the alpha-1,6-linked fucose joined to the reducing-end N-acetylglucosamine of the carbohydrate moieties of glycoproteins.</text>
</comment>
<evidence type="ECO:0000313" key="9">
    <source>
        <dbReference type="EMBL" id="SEL56152.1"/>
    </source>
</evidence>
<dbReference type="SMART" id="SM00812">
    <property type="entry name" value="Alpha_L_fucos"/>
    <property type="match status" value="1"/>
</dbReference>
<keyword evidence="4" id="KW-0732">Signal</keyword>
<dbReference type="RefSeq" id="WP_091100645.1">
    <property type="nucleotide sequence ID" value="NZ_FOBF01000005.1"/>
</dbReference>
<keyword evidence="6" id="KW-0326">Glycosidase</keyword>
<dbReference type="Proteomes" id="UP000198953">
    <property type="component" value="Unassembled WGS sequence"/>
</dbReference>
<dbReference type="SUPFAM" id="SSF51445">
    <property type="entry name" value="(Trans)glycosidases"/>
    <property type="match status" value="1"/>
</dbReference>
<dbReference type="OrthoDB" id="5526311at2"/>
<dbReference type="Gene3D" id="3.20.20.80">
    <property type="entry name" value="Glycosidases"/>
    <property type="match status" value="1"/>
</dbReference>
<dbReference type="GO" id="GO:0004560">
    <property type="term" value="F:alpha-L-fucosidase activity"/>
    <property type="evidence" value="ECO:0007669"/>
    <property type="project" value="InterPro"/>
</dbReference>
<evidence type="ECO:0000256" key="1">
    <source>
        <dbReference type="ARBA" id="ARBA00004071"/>
    </source>
</evidence>
<dbReference type="InterPro" id="IPR057739">
    <property type="entry name" value="Glyco_hydro_29_N"/>
</dbReference>
<dbReference type="AlphaFoldDB" id="A0A1H7R7Q2"/>
<feature type="site" description="May be important for catalysis" evidence="7">
    <location>
        <position position="233"/>
    </location>
</feature>
<evidence type="ECO:0000256" key="2">
    <source>
        <dbReference type="ARBA" id="ARBA00007951"/>
    </source>
</evidence>
<dbReference type="GO" id="GO:0016139">
    <property type="term" value="P:glycoside catabolic process"/>
    <property type="evidence" value="ECO:0007669"/>
    <property type="project" value="TreeGrafter"/>
</dbReference>
<name>A0A1H7R7Q2_9ACTN</name>
<keyword evidence="5" id="KW-0378">Hydrolase</keyword>
<accession>A0A1H7R7Q2</accession>
<reference evidence="9 10" key="1">
    <citation type="submission" date="2016-10" db="EMBL/GenBank/DDBJ databases">
        <authorList>
            <person name="de Groot N.N."/>
        </authorList>
    </citation>
    <scope>NUCLEOTIDE SEQUENCE [LARGE SCALE GENOMIC DNA]</scope>
    <source>
        <strain evidence="9 10">DSM 43357</strain>
    </source>
</reference>
<evidence type="ECO:0000313" key="10">
    <source>
        <dbReference type="Proteomes" id="UP000198953"/>
    </source>
</evidence>